<feature type="compositionally biased region" description="Low complexity" evidence="1">
    <location>
        <begin position="65"/>
        <end position="76"/>
    </location>
</feature>
<sequence length="85" mass="9578">MSISLQLELETPPIGYHDYRNSDEEVQISVIGRRHNLNHGFNSFLIFLLIQQLLQEEASNATSVTSEFSFPTEFSSPSPPSSPRP</sequence>
<dbReference type="Proteomes" id="UP000765509">
    <property type="component" value="Unassembled WGS sequence"/>
</dbReference>
<dbReference type="EMBL" id="AVOT02025762">
    <property type="protein sequence ID" value="MBW0517223.1"/>
    <property type="molecule type" value="Genomic_DNA"/>
</dbReference>
<accession>A0A9Q3HTZ0</accession>
<evidence type="ECO:0000256" key="1">
    <source>
        <dbReference type="SAM" id="MobiDB-lite"/>
    </source>
</evidence>
<reference evidence="2" key="1">
    <citation type="submission" date="2021-03" db="EMBL/GenBank/DDBJ databases">
        <title>Draft genome sequence of rust myrtle Austropuccinia psidii MF-1, a brazilian biotype.</title>
        <authorList>
            <person name="Quecine M.C."/>
            <person name="Pachon D.M.R."/>
            <person name="Bonatelli M.L."/>
            <person name="Correr F.H."/>
            <person name="Franceschini L.M."/>
            <person name="Leite T.F."/>
            <person name="Margarido G.R.A."/>
            <person name="Almeida C.A."/>
            <person name="Ferrarezi J.A."/>
            <person name="Labate C.A."/>
        </authorList>
    </citation>
    <scope>NUCLEOTIDE SEQUENCE</scope>
    <source>
        <strain evidence="2">MF-1</strain>
    </source>
</reference>
<proteinExistence type="predicted"/>
<evidence type="ECO:0000313" key="3">
    <source>
        <dbReference type="Proteomes" id="UP000765509"/>
    </source>
</evidence>
<feature type="region of interest" description="Disordered" evidence="1">
    <location>
        <begin position="65"/>
        <end position="85"/>
    </location>
</feature>
<keyword evidence="3" id="KW-1185">Reference proteome</keyword>
<dbReference type="AlphaFoldDB" id="A0A9Q3HTZ0"/>
<name>A0A9Q3HTZ0_9BASI</name>
<organism evidence="2 3">
    <name type="scientific">Austropuccinia psidii MF-1</name>
    <dbReference type="NCBI Taxonomy" id="1389203"/>
    <lineage>
        <taxon>Eukaryota</taxon>
        <taxon>Fungi</taxon>
        <taxon>Dikarya</taxon>
        <taxon>Basidiomycota</taxon>
        <taxon>Pucciniomycotina</taxon>
        <taxon>Pucciniomycetes</taxon>
        <taxon>Pucciniales</taxon>
        <taxon>Sphaerophragmiaceae</taxon>
        <taxon>Austropuccinia</taxon>
    </lineage>
</organism>
<gene>
    <name evidence="2" type="ORF">O181_056938</name>
</gene>
<comment type="caution">
    <text evidence="2">The sequence shown here is derived from an EMBL/GenBank/DDBJ whole genome shotgun (WGS) entry which is preliminary data.</text>
</comment>
<evidence type="ECO:0000313" key="2">
    <source>
        <dbReference type="EMBL" id="MBW0517223.1"/>
    </source>
</evidence>
<protein>
    <submittedName>
        <fullName evidence="2">Uncharacterized protein</fullName>
    </submittedName>
</protein>